<accession>A0ABU7Z8A3</accession>
<evidence type="ECO:0008006" key="5">
    <source>
        <dbReference type="Google" id="ProtNLM"/>
    </source>
</evidence>
<dbReference type="RefSeq" id="WP_332902125.1">
    <property type="nucleotide sequence ID" value="NZ_JBAGLP010000117.1"/>
</dbReference>
<evidence type="ECO:0000313" key="3">
    <source>
        <dbReference type="EMBL" id="MEG3615485.1"/>
    </source>
</evidence>
<dbReference type="PROSITE" id="PS51257">
    <property type="entry name" value="PROKAR_LIPOPROTEIN"/>
    <property type="match status" value="1"/>
</dbReference>
<proteinExistence type="predicted"/>
<protein>
    <recommendedName>
        <fullName evidence="5">Lipoprotein</fullName>
    </recommendedName>
</protein>
<sequence length="149" mass="15367">MRSLFAATAAVSAALLLTACAGPDSVEPAADSSPTPEASTETEGAVDIATTCAGYYDGGELSIDHRVTTWTPEVSSPATEENTAELTIVRDRLDAQIRYADTGPAAILQAIQEPFDDALNGTSGDQGAVEDAVTALEAMCDDAGFVRPE</sequence>
<evidence type="ECO:0000313" key="4">
    <source>
        <dbReference type="Proteomes" id="UP001310387"/>
    </source>
</evidence>
<feature type="chain" id="PRO_5046984976" description="Lipoprotein" evidence="2">
    <location>
        <begin position="22"/>
        <end position="149"/>
    </location>
</feature>
<evidence type="ECO:0000256" key="1">
    <source>
        <dbReference type="SAM" id="MobiDB-lite"/>
    </source>
</evidence>
<dbReference type="Proteomes" id="UP001310387">
    <property type="component" value="Unassembled WGS sequence"/>
</dbReference>
<reference evidence="3" key="1">
    <citation type="journal article" date="2024" name="Antonie Van Leeuwenhoek">
        <title>Isoptericola haloaureus sp. nov., a dimorphic actinobacterium isolated from mangrove sediments of southeast India, implicating biosaline agricultural significance through nitrogen fixation and salt tolerance genes.</title>
        <authorList>
            <person name="Prathaban M."/>
            <person name="Prathiviraj R."/>
            <person name="Ravichandran M."/>
            <person name="Natarajan S.D."/>
            <person name="Sobanaa M."/>
            <person name="Hari Krishna Kumar S."/>
            <person name="Chandrasekar V."/>
            <person name="Selvin J."/>
        </authorList>
    </citation>
    <scope>NUCLEOTIDE SEQUENCE</scope>
    <source>
        <strain evidence="3">MP1014</strain>
    </source>
</reference>
<reference evidence="3" key="2">
    <citation type="submission" date="2024-02" db="EMBL/GenBank/DDBJ databases">
        <authorList>
            <person name="Prathaban M."/>
            <person name="Mythili R."/>
            <person name="Sharmila Devi N."/>
            <person name="Sobanaa M."/>
            <person name="Prathiviraj R."/>
            <person name="Selvin J."/>
        </authorList>
    </citation>
    <scope>NUCLEOTIDE SEQUENCE</scope>
    <source>
        <strain evidence="3">MP1014</strain>
    </source>
</reference>
<organism evidence="3 4">
    <name type="scientific">Isoptericola haloaureus</name>
    <dbReference type="NCBI Taxonomy" id="1542902"/>
    <lineage>
        <taxon>Bacteria</taxon>
        <taxon>Bacillati</taxon>
        <taxon>Actinomycetota</taxon>
        <taxon>Actinomycetes</taxon>
        <taxon>Micrococcales</taxon>
        <taxon>Promicromonosporaceae</taxon>
        <taxon>Isoptericola</taxon>
    </lineage>
</organism>
<gene>
    <name evidence="3" type="ORF">V5O49_10160</name>
</gene>
<comment type="caution">
    <text evidence="3">The sequence shown here is derived from an EMBL/GenBank/DDBJ whole genome shotgun (WGS) entry which is preliminary data.</text>
</comment>
<feature type="signal peptide" evidence="2">
    <location>
        <begin position="1"/>
        <end position="21"/>
    </location>
</feature>
<keyword evidence="4" id="KW-1185">Reference proteome</keyword>
<keyword evidence="2" id="KW-0732">Signal</keyword>
<evidence type="ECO:0000256" key="2">
    <source>
        <dbReference type="SAM" id="SignalP"/>
    </source>
</evidence>
<feature type="compositionally biased region" description="Polar residues" evidence="1">
    <location>
        <begin position="32"/>
        <end position="42"/>
    </location>
</feature>
<name>A0ABU7Z8A3_9MICO</name>
<feature type="region of interest" description="Disordered" evidence="1">
    <location>
        <begin position="25"/>
        <end position="44"/>
    </location>
</feature>
<dbReference type="EMBL" id="JBAGLP010000117">
    <property type="protein sequence ID" value="MEG3615485.1"/>
    <property type="molecule type" value="Genomic_DNA"/>
</dbReference>